<evidence type="ECO:0000256" key="2">
    <source>
        <dbReference type="ARBA" id="ARBA00022803"/>
    </source>
</evidence>
<dbReference type="EMBL" id="CAXAMN010023327">
    <property type="protein sequence ID" value="CAK9076770.1"/>
    <property type="molecule type" value="Genomic_DNA"/>
</dbReference>
<gene>
    <name evidence="5" type="ORF">CCMP2556_LOCUS37834</name>
</gene>
<name>A0ABP0PL64_9DINO</name>
<organism evidence="5 6">
    <name type="scientific">Durusdinium trenchii</name>
    <dbReference type="NCBI Taxonomy" id="1381693"/>
    <lineage>
        <taxon>Eukaryota</taxon>
        <taxon>Sar</taxon>
        <taxon>Alveolata</taxon>
        <taxon>Dinophyceae</taxon>
        <taxon>Suessiales</taxon>
        <taxon>Symbiodiniaceae</taxon>
        <taxon>Durusdinium</taxon>
    </lineage>
</organism>
<dbReference type="Gene3D" id="6.10.250.3420">
    <property type="match status" value="1"/>
</dbReference>
<keyword evidence="2" id="KW-0802">TPR repeat</keyword>
<sequence length="174" mass="18796">MVEAAEAQVLEALVAKLKEDPSLIYDPKLAVFKDFILSWGAKAPEAKPQPKPQAKAPEPEPAKVEEEEEEEEPEEPEDPDPDRLEKDPEPYPSPGPAGELDLTDDQLDKQGELKQAAAEALEDGDLAKAVEKMTQAFEIGNVSAMMCSASEGRSFKSGEDLTVEVGSSDRCAEG</sequence>
<evidence type="ECO:0000313" key="5">
    <source>
        <dbReference type="EMBL" id="CAK9076770.1"/>
    </source>
</evidence>
<accession>A0ABP0PL64</accession>
<dbReference type="InterPro" id="IPR034649">
    <property type="entry name" value="Hip_N"/>
</dbReference>
<proteinExistence type="predicted"/>
<feature type="compositionally biased region" description="Acidic residues" evidence="3">
    <location>
        <begin position="65"/>
        <end position="80"/>
    </location>
</feature>
<keyword evidence="1" id="KW-0677">Repeat</keyword>
<dbReference type="PANTHER" id="PTHR45883">
    <property type="entry name" value="HSC70-INTERACTING PROTEIN"/>
    <property type="match status" value="1"/>
</dbReference>
<evidence type="ECO:0000256" key="3">
    <source>
        <dbReference type="SAM" id="MobiDB-lite"/>
    </source>
</evidence>
<feature type="domain" description="Hsp70-interacting protein N-terminal" evidence="4">
    <location>
        <begin position="5"/>
        <end position="44"/>
    </location>
</feature>
<reference evidence="5 6" key="1">
    <citation type="submission" date="2024-02" db="EMBL/GenBank/DDBJ databases">
        <authorList>
            <person name="Chen Y."/>
            <person name="Shah S."/>
            <person name="Dougan E. K."/>
            <person name="Thang M."/>
            <person name="Chan C."/>
        </authorList>
    </citation>
    <scope>NUCLEOTIDE SEQUENCE [LARGE SCALE GENOMIC DNA]</scope>
</reference>
<keyword evidence="6" id="KW-1185">Reference proteome</keyword>
<dbReference type="Proteomes" id="UP001642484">
    <property type="component" value="Unassembled WGS sequence"/>
</dbReference>
<comment type="caution">
    <text evidence="5">The sequence shown here is derived from an EMBL/GenBank/DDBJ whole genome shotgun (WGS) entry which is preliminary data.</text>
</comment>
<evidence type="ECO:0000259" key="4">
    <source>
        <dbReference type="Pfam" id="PF18253"/>
    </source>
</evidence>
<evidence type="ECO:0000313" key="6">
    <source>
        <dbReference type="Proteomes" id="UP001642484"/>
    </source>
</evidence>
<evidence type="ECO:0000256" key="1">
    <source>
        <dbReference type="ARBA" id="ARBA00022737"/>
    </source>
</evidence>
<protein>
    <recommendedName>
        <fullName evidence="4">Hsp70-interacting protein N-terminal domain-containing protein</fullName>
    </recommendedName>
</protein>
<dbReference type="PANTHER" id="PTHR45883:SF2">
    <property type="entry name" value="HSC70-INTERACTING PROTEIN"/>
    <property type="match status" value="1"/>
</dbReference>
<dbReference type="Pfam" id="PF18253">
    <property type="entry name" value="HipN"/>
    <property type="match status" value="1"/>
</dbReference>
<feature type="region of interest" description="Disordered" evidence="3">
    <location>
        <begin position="43"/>
        <end position="118"/>
    </location>
</feature>